<keyword evidence="2" id="KW-1185">Reference proteome</keyword>
<name>A0A0M7AKT7_9HYPH</name>
<protein>
    <submittedName>
        <fullName evidence="1">Uncharacterized protein</fullName>
    </submittedName>
</protein>
<sequence length="69" mass="7532">MRIDSQGFPGKKSAVSNFVECEFPMTRLKADILDMMSEALASVTFMRGGTMTPAKTTVKHTTKTTKTTA</sequence>
<reference evidence="2" key="1">
    <citation type="submission" date="2015-07" db="EMBL/GenBank/DDBJ databases">
        <authorList>
            <person name="Rodrigo-Torres Lidia"/>
            <person name="Arahal R.David."/>
        </authorList>
    </citation>
    <scope>NUCLEOTIDE SEQUENCE [LARGE SCALE GENOMIC DNA]</scope>
    <source>
        <strain evidence="2">CECT 5112</strain>
    </source>
</reference>
<evidence type="ECO:0000313" key="2">
    <source>
        <dbReference type="Proteomes" id="UP000053235"/>
    </source>
</evidence>
<dbReference type="Proteomes" id="UP000053235">
    <property type="component" value="Unassembled WGS sequence"/>
</dbReference>
<organism evidence="1 2">
    <name type="scientific">Roseibium alexandrii</name>
    <dbReference type="NCBI Taxonomy" id="388408"/>
    <lineage>
        <taxon>Bacteria</taxon>
        <taxon>Pseudomonadati</taxon>
        <taxon>Pseudomonadota</taxon>
        <taxon>Alphaproteobacteria</taxon>
        <taxon>Hyphomicrobiales</taxon>
        <taxon>Stappiaceae</taxon>
        <taxon>Roseibium</taxon>
    </lineage>
</organism>
<evidence type="ECO:0000313" key="1">
    <source>
        <dbReference type="EMBL" id="CTQ74830.1"/>
    </source>
</evidence>
<gene>
    <name evidence="1" type="ORF">LAX5112_03992</name>
</gene>
<proteinExistence type="predicted"/>
<dbReference type="STRING" id="388408.LAX5112_03992"/>
<dbReference type="AlphaFoldDB" id="A0A0M7AKT7"/>
<dbReference type="EMBL" id="CXWD01000018">
    <property type="protein sequence ID" value="CTQ74830.1"/>
    <property type="molecule type" value="Genomic_DNA"/>
</dbReference>
<accession>A0A0M7AKT7</accession>